<sequence>MVRKALALILLAALALAAWQTYTVKVASAEINALAVGPSGGAVLPIKITLITPGDGRAYVAGVPEAGQGFGPSAQIALYVASRYSGKPYTNYTALLRVLASDAQVGGPSASGYITVAMYALMNGLELRNDTAMTGIILPDGLIGPVGGVSQKVSAAAERGIKTVLVPIGEKPSAVRGVKVVEVGTVEDAIYYLTGHRVETPRPSAVDDTAFREISRDLFNAVYSYYNATVGRGYVDEALIDRLKSRGDYYAAASLIYQGIVRYYSDQASSSRRAARELYDKALQLAKEAEAELSKIPTTVNNLDLVVAAYTRVYEVYLQANSTSANPGAMYARAVTLKPWVDEARRMAYGPAVNESKLAEIARMYLDYAKAMYAYLETTSDVPLGDYSTAVQLAEDLYGRGLYLASIANSIEIIAESAASLMSAAPEKYLEVARERALTNMARAAQCGYTNTLPLSYLQFGDYYSQQPDGVKYALMYYITASVYSTAMGDAACFAKSGVVYQKPSFAPPEPAAPAAHTAAVARQEGGKSLWLPLVLALLAALALVYSARR</sequence>
<keyword evidence="2" id="KW-0812">Transmembrane</keyword>
<dbReference type="RefSeq" id="WP_012350230.1">
    <property type="nucleotide sequence ID" value="NC_010525.1"/>
</dbReference>
<dbReference type="eggNOG" id="arCOG01937">
    <property type="taxonomic scope" value="Archaea"/>
</dbReference>
<dbReference type="PANTHER" id="PTHR10046">
    <property type="entry name" value="ATP DEPENDENT LON PROTEASE FAMILY MEMBER"/>
    <property type="match status" value="1"/>
</dbReference>
<dbReference type="EMBL" id="CP001014">
    <property type="protein sequence ID" value="ACB39810.1"/>
    <property type="molecule type" value="Genomic_DNA"/>
</dbReference>
<evidence type="ECO:0000313" key="5">
    <source>
        <dbReference type="Proteomes" id="UP000001694"/>
    </source>
</evidence>
<dbReference type="InterPro" id="IPR020568">
    <property type="entry name" value="Ribosomal_Su5_D2-typ_SF"/>
</dbReference>
<dbReference type="GO" id="GO:0004252">
    <property type="term" value="F:serine-type endopeptidase activity"/>
    <property type="evidence" value="ECO:0007669"/>
    <property type="project" value="InterPro"/>
</dbReference>
<keyword evidence="2" id="KW-1133">Transmembrane helix</keyword>
<reference evidence="4" key="1">
    <citation type="submission" date="2008-03" db="EMBL/GenBank/DDBJ databases">
        <title>Complete sequence of Thermoproteus neutrophilus V24Sta.</title>
        <authorList>
            <consortium name="US DOE Joint Genome Institute"/>
            <person name="Copeland A."/>
            <person name="Lucas S."/>
            <person name="Lapidus A."/>
            <person name="Glavina del Rio T."/>
            <person name="Dalin E."/>
            <person name="Tice H."/>
            <person name="Bruce D."/>
            <person name="Goodwin L."/>
            <person name="Pitluck S."/>
            <person name="Sims D."/>
            <person name="Brettin T."/>
            <person name="Detter J.C."/>
            <person name="Han C."/>
            <person name="Kuske C.R."/>
            <person name="Schmutz J."/>
            <person name="Larimer F."/>
            <person name="Land M."/>
            <person name="Hauser L."/>
            <person name="Kyrpides N."/>
            <person name="Mikhailova N."/>
            <person name="Biddle J.F."/>
            <person name="Zhang Z."/>
            <person name="Fitz-Gibbon S.T."/>
            <person name="Lowe T.M."/>
            <person name="Saltikov C."/>
            <person name="House C.H."/>
            <person name="Richardson P."/>
        </authorList>
    </citation>
    <scope>NUCLEOTIDE SEQUENCE [LARGE SCALE GENOMIC DNA]</scope>
    <source>
        <strain evidence="4">V24Sta</strain>
    </source>
</reference>
<evidence type="ECO:0000256" key="1">
    <source>
        <dbReference type="ARBA" id="ARBA00004141"/>
    </source>
</evidence>
<proteinExistence type="predicted"/>
<feature type="domain" description="Lon proteolytic" evidence="3">
    <location>
        <begin position="31"/>
        <end position="170"/>
    </location>
</feature>
<dbReference type="PRINTS" id="PR00830">
    <property type="entry name" value="ENDOLAPTASE"/>
</dbReference>
<keyword evidence="5" id="KW-1185">Reference proteome</keyword>
<dbReference type="AlphaFoldDB" id="B1YDE7"/>
<evidence type="ECO:0000259" key="3">
    <source>
        <dbReference type="Pfam" id="PF05362"/>
    </source>
</evidence>
<dbReference type="GO" id="GO:0006508">
    <property type="term" value="P:proteolysis"/>
    <property type="evidence" value="ECO:0007669"/>
    <property type="project" value="InterPro"/>
</dbReference>
<dbReference type="GO" id="GO:0005524">
    <property type="term" value="F:ATP binding"/>
    <property type="evidence" value="ECO:0007669"/>
    <property type="project" value="InterPro"/>
</dbReference>
<dbReference type="GeneID" id="6164525"/>
<dbReference type="Proteomes" id="UP000001694">
    <property type="component" value="Chromosome"/>
</dbReference>
<comment type="subcellular location">
    <subcellularLocation>
        <location evidence="1">Membrane</location>
        <topology evidence="1">Multi-pass membrane protein</topology>
    </subcellularLocation>
</comment>
<feature type="transmembrane region" description="Helical" evidence="2">
    <location>
        <begin position="530"/>
        <end position="548"/>
    </location>
</feature>
<dbReference type="SUPFAM" id="SSF54211">
    <property type="entry name" value="Ribosomal protein S5 domain 2-like"/>
    <property type="match status" value="1"/>
</dbReference>
<dbReference type="GO" id="GO:0016020">
    <property type="term" value="C:membrane"/>
    <property type="evidence" value="ECO:0007669"/>
    <property type="project" value="UniProtKB-SubCell"/>
</dbReference>
<protein>
    <submittedName>
        <fullName evidence="4">Peptidase S16 lon domain protein</fullName>
    </submittedName>
</protein>
<evidence type="ECO:0000256" key="2">
    <source>
        <dbReference type="SAM" id="Phobius"/>
    </source>
</evidence>
<dbReference type="GO" id="GO:0004176">
    <property type="term" value="F:ATP-dependent peptidase activity"/>
    <property type="evidence" value="ECO:0007669"/>
    <property type="project" value="InterPro"/>
</dbReference>
<dbReference type="MEROPS" id="S16.A12"/>
<dbReference type="KEGG" id="tne:Tneu_0873"/>
<gene>
    <name evidence="4" type="ordered locus">Tneu_0873</name>
</gene>
<dbReference type="Pfam" id="PF05362">
    <property type="entry name" value="Lon_C"/>
    <property type="match status" value="1"/>
</dbReference>
<evidence type="ECO:0000313" key="4">
    <source>
        <dbReference type="EMBL" id="ACB39810.1"/>
    </source>
</evidence>
<dbReference type="Gene3D" id="3.30.230.10">
    <property type="match status" value="1"/>
</dbReference>
<organism evidence="4 5">
    <name type="scientific">Pyrobaculum neutrophilum (strain DSM 2338 / JCM 9278 / NBRC 100436 / V24Sta)</name>
    <name type="common">Thermoproteus neutrophilus</name>
    <dbReference type="NCBI Taxonomy" id="444157"/>
    <lineage>
        <taxon>Archaea</taxon>
        <taxon>Thermoproteota</taxon>
        <taxon>Thermoprotei</taxon>
        <taxon>Thermoproteales</taxon>
        <taxon>Thermoproteaceae</taxon>
        <taxon>Pyrobaculum</taxon>
    </lineage>
</organism>
<dbReference type="HOGENOM" id="CLU_488884_0_0_2"/>
<dbReference type="InterPro" id="IPR008269">
    <property type="entry name" value="Lon_proteolytic"/>
</dbReference>
<dbReference type="InterPro" id="IPR014721">
    <property type="entry name" value="Ribsml_uS5_D2-typ_fold_subgr"/>
</dbReference>
<accession>B1YDE7</accession>
<dbReference type="GO" id="GO:0030163">
    <property type="term" value="P:protein catabolic process"/>
    <property type="evidence" value="ECO:0007669"/>
    <property type="project" value="InterPro"/>
</dbReference>
<dbReference type="STRING" id="444157.Tneu_0873"/>
<keyword evidence="2" id="KW-0472">Membrane</keyword>
<name>B1YDE7_PYRNV</name>
<dbReference type="InterPro" id="IPR027065">
    <property type="entry name" value="Lon_Prtase"/>
</dbReference>